<dbReference type="Proteomes" id="UP000182229">
    <property type="component" value="Unassembled WGS sequence"/>
</dbReference>
<dbReference type="EMBL" id="MPIN01000004">
    <property type="protein sequence ID" value="OJH39540.1"/>
    <property type="molecule type" value="Genomic_DNA"/>
</dbReference>
<reference evidence="2" key="1">
    <citation type="submission" date="2016-11" db="EMBL/GenBank/DDBJ databases">
        <authorList>
            <person name="Shukria A."/>
            <person name="Stevens D.C."/>
        </authorList>
    </citation>
    <scope>NUCLEOTIDE SEQUENCE [LARGE SCALE GENOMIC DNA]</scope>
    <source>
        <strain evidence="2">Cbfe23</strain>
    </source>
</reference>
<dbReference type="STRING" id="83449.BON30_18775"/>
<organism evidence="1 2">
    <name type="scientific">Cystobacter ferrugineus</name>
    <dbReference type="NCBI Taxonomy" id="83449"/>
    <lineage>
        <taxon>Bacteria</taxon>
        <taxon>Pseudomonadati</taxon>
        <taxon>Myxococcota</taxon>
        <taxon>Myxococcia</taxon>
        <taxon>Myxococcales</taxon>
        <taxon>Cystobacterineae</taxon>
        <taxon>Archangiaceae</taxon>
        <taxon>Cystobacter</taxon>
    </lineage>
</organism>
<comment type="caution">
    <text evidence="1">The sequence shown here is derived from an EMBL/GenBank/DDBJ whole genome shotgun (WGS) entry which is preliminary data.</text>
</comment>
<name>A0A1L9BBA0_9BACT</name>
<proteinExistence type="predicted"/>
<evidence type="ECO:0000313" key="1">
    <source>
        <dbReference type="EMBL" id="OJH39540.1"/>
    </source>
</evidence>
<gene>
    <name evidence="1" type="ORF">BON30_18775</name>
</gene>
<keyword evidence="2" id="KW-1185">Reference proteome</keyword>
<sequence>MTARREDFESHRAVYWFNLDEDTTRRLSALVSPPSTQTSGALTQAINMGETHYERRYPKNWEGLPRASVETLAARVVALGFRGPLFYAPGVLHELVRFAREGASQVDTRHPES</sequence>
<dbReference type="AlphaFoldDB" id="A0A1L9BBA0"/>
<accession>A0A1L9BBA0</accession>
<reference evidence="1 2" key="2">
    <citation type="submission" date="2016-12" db="EMBL/GenBank/DDBJ databases">
        <title>Draft Genome Sequence of Cystobacter ferrugineus Strain Cbfe23.</title>
        <authorList>
            <person name="Akbar S."/>
            <person name="Dowd S.E."/>
            <person name="Stevens D.C."/>
        </authorList>
    </citation>
    <scope>NUCLEOTIDE SEQUENCE [LARGE SCALE GENOMIC DNA]</scope>
    <source>
        <strain evidence="1 2">Cbfe23</strain>
    </source>
</reference>
<evidence type="ECO:0000313" key="2">
    <source>
        <dbReference type="Proteomes" id="UP000182229"/>
    </source>
</evidence>
<protein>
    <submittedName>
        <fullName evidence="1">Uncharacterized protein</fullName>
    </submittedName>
</protein>